<organism evidence="2 3">
    <name type="scientific">Candidatus Uhrbacteria bacterium CG_4_9_14_0_2_um_filter_41_50</name>
    <dbReference type="NCBI Taxonomy" id="1975031"/>
    <lineage>
        <taxon>Bacteria</taxon>
        <taxon>Candidatus Uhriibacteriota</taxon>
    </lineage>
</organism>
<evidence type="ECO:0000256" key="1">
    <source>
        <dbReference type="SAM" id="Phobius"/>
    </source>
</evidence>
<gene>
    <name evidence="2" type="ORF">CO057_02785</name>
</gene>
<proteinExistence type="predicted"/>
<dbReference type="PANTHER" id="PTHR37309:SF1">
    <property type="entry name" value="SLR0284 PROTEIN"/>
    <property type="match status" value="1"/>
</dbReference>
<dbReference type="InterPro" id="IPR007165">
    <property type="entry name" value="Phage_holin_4_2"/>
</dbReference>
<feature type="transmembrane region" description="Helical" evidence="1">
    <location>
        <begin position="53"/>
        <end position="77"/>
    </location>
</feature>
<dbReference type="AlphaFoldDB" id="A0A2M8ENV8"/>
<dbReference type="Pfam" id="PF04020">
    <property type="entry name" value="Phage_holin_4_2"/>
    <property type="match status" value="1"/>
</dbReference>
<dbReference type="EMBL" id="PFSI01000039">
    <property type="protein sequence ID" value="PJC24442.1"/>
    <property type="molecule type" value="Genomic_DNA"/>
</dbReference>
<sequence length="118" mass="12907">MKLILRWLINALALLVVAQVITGFSVDTFYHALIAALVLGLLNAIIRPLLILVTLPVNILTLGLFIFVINAFLLWFMSTFIAGVTLTGFWSAIAVAIILWAVSVVTNQLLKTNEKISA</sequence>
<evidence type="ECO:0008006" key="4">
    <source>
        <dbReference type="Google" id="ProtNLM"/>
    </source>
</evidence>
<protein>
    <recommendedName>
        <fullName evidence="4">Phage holin family protein</fullName>
    </recommendedName>
</protein>
<keyword evidence="1" id="KW-0472">Membrane</keyword>
<feature type="transmembrane region" description="Helical" evidence="1">
    <location>
        <begin position="89"/>
        <end position="110"/>
    </location>
</feature>
<dbReference type="Proteomes" id="UP000230251">
    <property type="component" value="Unassembled WGS sequence"/>
</dbReference>
<comment type="caution">
    <text evidence="2">The sequence shown here is derived from an EMBL/GenBank/DDBJ whole genome shotgun (WGS) entry which is preliminary data.</text>
</comment>
<keyword evidence="1" id="KW-0812">Transmembrane</keyword>
<name>A0A2M8ENV8_9BACT</name>
<evidence type="ECO:0000313" key="2">
    <source>
        <dbReference type="EMBL" id="PJC24442.1"/>
    </source>
</evidence>
<keyword evidence="1" id="KW-1133">Transmembrane helix</keyword>
<evidence type="ECO:0000313" key="3">
    <source>
        <dbReference type="Proteomes" id="UP000230251"/>
    </source>
</evidence>
<accession>A0A2M8ENV8</accession>
<reference evidence="3" key="1">
    <citation type="submission" date="2017-09" db="EMBL/GenBank/DDBJ databases">
        <title>Depth-based differentiation of microbial function through sediment-hosted aquifers and enrichment of novel symbionts in the deep terrestrial subsurface.</title>
        <authorList>
            <person name="Probst A.J."/>
            <person name="Ladd B."/>
            <person name="Jarett J.K."/>
            <person name="Geller-Mcgrath D.E."/>
            <person name="Sieber C.M.K."/>
            <person name="Emerson J.B."/>
            <person name="Anantharaman K."/>
            <person name="Thomas B.C."/>
            <person name="Malmstrom R."/>
            <person name="Stieglmeier M."/>
            <person name="Klingl A."/>
            <person name="Woyke T."/>
            <person name="Ryan C.M."/>
            <person name="Banfield J.F."/>
        </authorList>
    </citation>
    <scope>NUCLEOTIDE SEQUENCE [LARGE SCALE GENOMIC DNA]</scope>
</reference>
<dbReference type="PANTHER" id="PTHR37309">
    <property type="entry name" value="SLR0284 PROTEIN"/>
    <property type="match status" value="1"/>
</dbReference>
<feature type="transmembrane region" description="Helical" evidence="1">
    <location>
        <begin position="28"/>
        <end position="46"/>
    </location>
</feature>